<accession>A0A3E2HN45</accession>
<organism evidence="3 4">
    <name type="scientific">Scytalidium lignicola</name>
    <name type="common">Hyphomycete</name>
    <dbReference type="NCBI Taxonomy" id="5539"/>
    <lineage>
        <taxon>Eukaryota</taxon>
        <taxon>Fungi</taxon>
        <taxon>Dikarya</taxon>
        <taxon>Ascomycota</taxon>
        <taxon>Pezizomycotina</taxon>
        <taxon>Leotiomycetes</taxon>
        <taxon>Leotiomycetes incertae sedis</taxon>
        <taxon>Scytalidium</taxon>
    </lineage>
</organism>
<evidence type="ECO:0000259" key="2">
    <source>
        <dbReference type="PROSITE" id="PS50222"/>
    </source>
</evidence>
<protein>
    <recommendedName>
        <fullName evidence="2">EF-hand domain-containing protein</fullName>
    </recommendedName>
</protein>
<dbReference type="GO" id="GO:0005509">
    <property type="term" value="F:calcium ion binding"/>
    <property type="evidence" value="ECO:0007669"/>
    <property type="project" value="InterPro"/>
</dbReference>
<dbReference type="InterPro" id="IPR011992">
    <property type="entry name" value="EF-hand-dom_pair"/>
</dbReference>
<evidence type="ECO:0000313" key="3">
    <source>
        <dbReference type="EMBL" id="RFU34807.1"/>
    </source>
</evidence>
<evidence type="ECO:0000256" key="1">
    <source>
        <dbReference type="SAM" id="MobiDB-lite"/>
    </source>
</evidence>
<feature type="domain" description="EF-hand" evidence="2">
    <location>
        <begin position="193"/>
        <end position="228"/>
    </location>
</feature>
<feature type="region of interest" description="Disordered" evidence="1">
    <location>
        <begin position="246"/>
        <end position="266"/>
    </location>
</feature>
<dbReference type="Gene3D" id="1.10.238.10">
    <property type="entry name" value="EF-hand"/>
    <property type="match status" value="2"/>
</dbReference>
<keyword evidence="4" id="KW-1185">Reference proteome</keyword>
<comment type="caution">
    <text evidence="3">The sequence shown here is derived from an EMBL/GenBank/DDBJ whole genome shotgun (WGS) entry which is preliminary data.</text>
</comment>
<name>A0A3E2HN45_SCYLI</name>
<proteinExistence type="predicted"/>
<reference evidence="3 4" key="1">
    <citation type="submission" date="2018-05" db="EMBL/GenBank/DDBJ databases">
        <title>Draft genome sequence of Scytalidium lignicola DSM 105466, a ubiquitous saprotrophic fungus.</title>
        <authorList>
            <person name="Buettner E."/>
            <person name="Gebauer A.M."/>
            <person name="Hofrichter M."/>
            <person name="Liers C."/>
            <person name="Kellner H."/>
        </authorList>
    </citation>
    <scope>NUCLEOTIDE SEQUENCE [LARGE SCALE GENOMIC DNA]</scope>
    <source>
        <strain evidence="3 4">DSM 105466</strain>
    </source>
</reference>
<sequence length="266" mass="30360">MKIDHNTGLPLGWHEIRDHNEDQFFYKSIGRMIFGTYEPAAMNSKSQAGKLPLSRLPQEGEDPNPLVKFSSPLALQQHEYRMKVNAEAAKLAASMIIPSMTEDDKQRYTDGFTSIPKEDPLHINMAEAYAHCKEFDIPPTTLFKILSRTDSNKDSKWNVDEYANALHEMNGKSPDSQTMTEEEVMAVCKDVDISDELVRKLFYKMDENKDMRWNVDELIRAIHRVMDEVEKKEEFRKLVPKKPVISTPAITSESPSPSISPEVASI</sequence>
<gene>
    <name evidence="3" type="ORF">B7463_g1554</name>
</gene>
<dbReference type="EMBL" id="NCSJ02000016">
    <property type="protein sequence ID" value="RFU34807.1"/>
    <property type="molecule type" value="Genomic_DNA"/>
</dbReference>
<dbReference type="Proteomes" id="UP000258309">
    <property type="component" value="Unassembled WGS sequence"/>
</dbReference>
<dbReference type="InterPro" id="IPR002048">
    <property type="entry name" value="EF_hand_dom"/>
</dbReference>
<dbReference type="PROSITE" id="PS50222">
    <property type="entry name" value="EF_HAND_2"/>
    <property type="match status" value="1"/>
</dbReference>
<dbReference type="AlphaFoldDB" id="A0A3E2HN45"/>
<evidence type="ECO:0000313" key="4">
    <source>
        <dbReference type="Proteomes" id="UP000258309"/>
    </source>
</evidence>
<feature type="non-terminal residue" evidence="3">
    <location>
        <position position="1"/>
    </location>
</feature>
<feature type="non-terminal residue" evidence="3">
    <location>
        <position position="266"/>
    </location>
</feature>
<dbReference type="SUPFAM" id="SSF47473">
    <property type="entry name" value="EF-hand"/>
    <property type="match status" value="1"/>
</dbReference>